<keyword evidence="7" id="KW-0630">Potassium</keyword>
<dbReference type="GO" id="GO:0015271">
    <property type="term" value="F:outward rectifier potassium channel activity"/>
    <property type="evidence" value="ECO:0007669"/>
    <property type="project" value="TreeGrafter"/>
</dbReference>
<gene>
    <name evidence="15" type="ORF">MGAL_10B078248</name>
</gene>
<evidence type="ECO:0000256" key="13">
    <source>
        <dbReference type="SAM" id="Phobius"/>
    </source>
</evidence>
<dbReference type="Proteomes" id="UP000596742">
    <property type="component" value="Unassembled WGS sequence"/>
</dbReference>
<sequence length="433" mass="48915">MEHKTLLILVMVVMIYSLICAAVMMVLEKRNEETSASDVLSTINTFLSDHSSCMTKVELQVFLNKIKDSFDSGIMSPNGTAKPPQWDFESCIFYTMTVLTTIGYGNQTPVTKEGRVFTVIFATIGIPVAGLMMVGVAERMKRLTKRIENKKLPCLKTHSTIDNILKTILIHVTMITLLVLIPSTIFRVVEGWRYGDGIYYSFITLTTIGFGDYVVGINDDRAGKHVYKFIVVVWIIFGLSWVGAFIGDTTEKYKKFTERKENENRQVGDGNSKEMKEKDTKEEIISSAYATGKVPSYQWLTTVFCRDVLSRLDEGNANLTSTYDRFVKVELTKKVLRKLSSTVAENWFEKRYKGYKESTSRGNQRLTAGEGAGLDDMLLEKRHWDAGISPQRCYMSTVTAADQTLLARVEGYEGQFQWCSDDLEALKGAKEDL</sequence>
<dbReference type="GO" id="GO:0022841">
    <property type="term" value="F:potassium ion leak channel activity"/>
    <property type="evidence" value="ECO:0007669"/>
    <property type="project" value="TreeGrafter"/>
</dbReference>
<feature type="transmembrane region" description="Helical" evidence="13">
    <location>
        <begin position="116"/>
        <end position="137"/>
    </location>
</feature>
<dbReference type="OrthoDB" id="297496at2759"/>
<evidence type="ECO:0000256" key="12">
    <source>
        <dbReference type="RuleBase" id="RU003857"/>
    </source>
</evidence>
<keyword evidence="4" id="KW-0633">Potassium transport</keyword>
<organism evidence="15 16">
    <name type="scientific">Mytilus galloprovincialis</name>
    <name type="common">Mediterranean mussel</name>
    <dbReference type="NCBI Taxonomy" id="29158"/>
    <lineage>
        <taxon>Eukaryota</taxon>
        <taxon>Metazoa</taxon>
        <taxon>Spiralia</taxon>
        <taxon>Lophotrochozoa</taxon>
        <taxon>Mollusca</taxon>
        <taxon>Bivalvia</taxon>
        <taxon>Autobranchia</taxon>
        <taxon>Pteriomorphia</taxon>
        <taxon>Mytilida</taxon>
        <taxon>Mytiloidea</taxon>
        <taxon>Mytilidae</taxon>
        <taxon>Mytilinae</taxon>
        <taxon>Mytilus</taxon>
    </lineage>
</organism>
<keyword evidence="11 12" id="KW-0407">Ion channel</keyword>
<protein>
    <submittedName>
        <fullName evidence="15">Potassium channel subfamily K member 4</fullName>
    </submittedName>
</protein>
<evidence type="ECO:0000256" key="7">
    <source>
        <dbReference type="ARBA" id="ARBA00022958"/>
    </source>
</evidence>
<keyword evidence="8 13" id="KW-1133">Transmembrane helix</keyword>
<feature type="transmembrane region" description="Helical" evidence="13">
    <location>
        <begin position="6"/>
        <end position="27"/>
    </location>
</feature>
<evidence type="ECO:0000256" key="3">
    <source>
        <dbReference type="ARBA" id="ARBA00022448"/>
    </source>
</evidence>
<evidence type="ECO:0000256" key="1">
    <source>
        <dbReference type="ARBA" id="ARBA00004141"/>
    </source>
</evidence>
<dbReference type="PRINTS" id="PR01333">
    <property type="entry name" value="2POREKCHANEL"/>
</dbReference>
<feature type="domain" description="Potassium channel" evidence="14">
    <location>
        <begin position="175"/>
        <end position="252"/>
    </location>
</feature>
<evidence type="ECO:0000256" key="9">
    <source>
        <dbReference type="ARBA" id="ARBA00023065"/>
    </source>
</evidence>
<dbReference type="EMBL" id="UYJE01001632">
    <property type="protein sequence ID" value="VDI03793.1"/>
    <property type="molecule type" value="Genomic_DNA"/>
</dbReference>
<feature type="transmembrane region" description="Helical" evidence="13">
    <location>
        <begin position="168"/>
        <end position="186"/>
    </location>
</feature>
<keyword evidence="3 12" id="KW-0813">Transport</keyword>
<dbReference type="PANTHER" id="PTHR11003">
    <property type="entry name" value="POTASSIUM CHANNEL, SUBFAMILY K"/>
    <property type="match status" value="1"/>
</dbReference>
<feature type="domain" description="Potassium channel" evidence="14">
    <location>
        <begin position="83"/>
        <end position="140"/>
    </location>
</feature>
<feature type="transmembrane region" description="Helical" evidence="13">
    <location>
        <begin position="229"/>
        <end position="247"/>
    </location>
</feature>
<dbReference type="Pfam" id="PF07885">
    <property type="entry name" value="Ion_trans_2"/>
    <property type="match status" value="2"/>
</dbReference>
<comment type="similarity">
    <text evidence="2 12">Belongs to the two pore domain potassium channel (TC 1.A.1.8) family.</text>
</comment>
<keyword evidence="5 12" id="KW-0812">Transmembrane</keyword>
<dbReference type="SUPFAM" id="SSF81324">
    <property type="entry name" value="Voltage-gated potassium channels"/>
    <property type="match status" value="2"/>
</dbReference>
<evidence type="ECO:0000256" key="11">
    <source>
        <dbReference type="ARBA" id="ARBA00023303"/>
    </source>
</evidence>
<dbReference type="InterPro" id="IPR013099">
    <property type="entry name" value="K_chnl_dom"/>
</dbReference>
<feature type="transmembrane region" description="Helical" evidence="13">
    <location>
        <begin position="198"/>
        <end position="217"/>
    </location>
</feature>
<comment type="caution">
    <text evidence="15">The sequence shown here is derived from an EMBL/GenBank/DDBJ whole genome shotgun (WGS) entry which is preliminary data.</text>
</comment>
<evidence type="ECO:0000313" key="16">
    <source>
        <dbReference type="Proteomes" id="UP000596742"/>
    </source>
</evidence>
<dbReference type="GO" id="GO:0030322">
    <property type="term" value="P:stabilization of membrane potential"/>
    <property type="evidence" value="ECO:0007669"/>
    <property type="project" value="TreeGrafter"/>
</dbReference>
<evidence type="ECO:0000259" key="14">
    <source>
        <dbReference type="Pfam" id="PF07885"/>
    </source>
</evidence>
<evidence type="ECO:0000256" key="8">
    <source>
        <dbReference type="ARBA" id="ARBA00022989"/>
    </source>
</evidence>
<name>A0A8B6CFH0_MYTGA</name>
<accession>A0A8B6CFH0</accession>
<reference evidence="15" key="1">
    <citation type="submission" date="2018-11" db="EMBL/GenBank/DDBJ databases">
        <authorList>
            <person name="Alioto T."/>
            <person name="Alioto T."/>
        </authorList>
    </citation>
    <scope>NUCLEOTIDE SEQUENCE</scope>
</reference>
<evidence type="ECO:0000256" key="5">
    <source>
        <dbReference type="ARBA" id="ARBA00022692"/>
    </source>
</evidence>
<keyword evidence="16" id="KW-1185">Reference proteome</keyword>
<dbReference type="PRINTS" id="PR01095">
    <property type="entry name" value="TASKCHANNEL"/>
</dbReference>
<dbReference type="AlphaFoldDB" id="A0A8B6CFH0"/>
<evidence type="ECO:0000256" key="6">
    <source>
        <dbReference type="ARBA" id="ARBA00022826"/>
    </source>
</evidence>
<proteinExistence type="inferred from homology"/>
<keyword evidence="10 13" id="KW-0472">Membrane</keyword>
<evidence type="ECO:0000313" key="15">
    <source>
        <dbReference type="EMBL" id="VDI03793.1"/>
    </source>
</evidence>
<evidence type="ECO:0000256" key="4">
    <source>
        <dbReference type="ARBA" id="ARBA00022538"/>
    </source>
</evidence>
<comment type="subcellular location">
    <subcellularLocation>
        <location evidence="1">Membrane</location>
        <topology evidence="1">Multi-pass membrane protein</topology>
    </subcellularLocation>
</comment>
<dbReference type="GO" id="GO:0005886">
    <property type="term" value="C:plasma membrane"/>
    <property type="evidence" value="ECO:0007669"/>
    <property type="project" value="TreeGrafter"/>
</dbReference>
<dbReference type="InterPro" id="IPR003092">
    <property type="entry name" value="2pore_dom_K_chnl_TASK"/>
</dbReference>
<evidence type="ECO:0000256" key="10">
    <source>
        <dbReference type="ARBA" id="ARBA00023136"/>
    </source>
</evidence>
<keyword evidence="9 12" id="KW-0406">Ion transport</keyword>
<keyword evidence="6" id="KW-0631">Potassium channel</keyword>
<dbReference type="InterPro" id="IPR003280">
    <property type="entry name" value="2pore_dom_K_chnl"/>
</dbReference>
<evidence type="ECO:0000256" key="2">
    <source>
        <dbReference type="ARBA" id="ARBA00006666"/>
    </source>
</evidence>
<dbReference type="Gene3D" id="1.10.287.70">
    <property type="match status" value="1"/>
</dbReference>
<dbReference type="PANTHER" id="PTHR11003:SF334">
    <property type="entry name" value="FI03418P"/>
    <property type="match status" value="1"/>
</dbReference>